<dbReference type="PANTHER" id="PTHR37198:SF1">
    <property type="entry name" value="NUCLEOLIN"/>
    <property type="match status" value="1"/>
</dbReference>
<feature type="region of interest" description="Disordered" evidence="2">
    <location>
        <begin position="334"/>
        <end position="378"/>
    </location>
</feature>
<evidence type="ECO:0000313" key="3">
    <source>
        <dbReference type="EMBL" id="KAK7344114.1"/>
    </source>
</evidence>
<keyword evidence="4" id="KW-1185">Reference proteome</keyword>
<accession>A0AAN9LXY2</accession>
<evidence type="ECO:0000256" key="2">
    <source>
        <dbReference type="SAM" id="MobiDB-lite"/>
    </source>
</evidence>
<dbReference type="AlphaFoldDB" id="A0AAN9LXY2"/>
<dbReference type="Proteomes" id="UP001367508">
    <property type="component" value="Unassembled WGS sequence"/>
</dbReference>
<feature type="coiled-coil region" evidence="1">
    <location>
        <begin position="430"/>
        <end position="457"/>
    </location>
</feature>
<name>A0AAN9LXY2_CANGL</name>
<dbReference type="PANTHER" id="PTHR37198">
    <property type="entry name" value="NUCLEOLIN"/>
    <property type="match status" value="1"/>
</dbReference>
<evidence type="ECO:0000313" key="4">
    <source>
        <dbReference type="Proteomes" id="UP001367508"/>
    </source>
</evidence>
<gene>
    <name evidence="3" type="ORF">VNO77_13402</name>
</gene>
<dbReference type="EMBL" id="JAYMYQ010000003">
    <property type="protein sequence ID" value="KAK7344114.1"/>
    <property type="molecule type" value="Genomic_DNA"/>
</dbReference>
<evidence type="ECO:0000256" key="1">
    <source>
        <dbReference type="SAM" id="Coils"/>
    </source>
</evidence>
<proteinExistence type="predicted"/>
<keyword evidence="1" id="KW-0175">Coiled coil</keyword>
<sequence length="600" mass="67119">MGLEEAEDEEWDTNQYYYLSEPNAKSGSKMRWVFNKGLKLGKQVLVAGFVASSAPLLLPPLLVTSAIGLAVSMPYAFFLASHACSQCLMSKLLPMPTSKHPPLLEEVCFRPDSDIMYTYEEEQALADETKRDIEMVDVQYMKNGCCPQEENNGSKKENSGFFYAEEEEKALPQKRNDVELGAKVDDGMEGHLRGESNGVQPMSGDHGVVTMIEGLDKTGNVVEELKTQFEVTMIEELQDQGIEDGDIEEEELQRETKGLLEKIRDEGRTDSTYRRGEYAEGICGGTNESDKKIGSVVEDMEVVQEDKHGCIIGGTEGDLGNEEDPKVCEEIFQSRNDERKDTISNEVESDEPARGLVEGKEVDATNDSEKPMAESSKTIPSETMETQVYNISVAEDSPEVNSGKTDIHLVVEEEPKPLPDGCTILQKGKLDNNTSEFENQESQLHEYNEMMESSNADARDIALDLFDEKRIELDRHDYTIHLHEESLNGDEHTDSTEVLVSSVEQESGPSECSSGKNIIYPSQEVALDEENIWKQIHVVQKIVGYEDTTQASCEEELKALYIFTGVEPPTFHNENSNDPAELKEKLHFLMSILGIKWDMA</sequence>
<protein>
    <submittedName>
        <fullName evidence="3">Uncharacterized protein</fullName>
    </submittedName>
</protein>
<feature type="compositionally biased region" description="Basic and acidic residues" evidence="2">
    <location>
        <begin position="351"/>
        <end position="372"/>
    </location>
</feature>
<comment type="caution">
    <text evidence="3">The sequence shown here is derived from an EMBL/GenBank/DDBJ whole genome shotgun (WGS) entry which is preliminary data.</text>
</comment>
<organism evidence="3 4">
    <name type="scientific">Canavalia gladiata</name>
    <name type="common">Sword bean</name>
    <name type="synonym">Dolichos gladiatus</name>
    <dbReference type="NCBI Taxonomy" id="3824"/>
    <lineage>
        <taxon>Eukaryota</taxon>
        <taxon>Viridiplantae</taxon>
        <taxon>Streptophyta</taxon>
        <taxon>Embryophyta</taxon>
        <taxon>Tracheophyta</taxon>
        <taxon>Spermatophyta</taxon>
        <taxon>Magnoliopsida</taxon>
        <taxon>eudicotyledons</taxon>
        <taxon>Gunneridae</taxon>
        <taxon>Pentapetalae</taxon>
        <taxon>rosids</taxon>
        <taxon>fabids</taxon>
        <taxon>Fabales</taxon>
        <taxon>Fabaceae</taxon>
        <taxon>Papilionoideae</taxon>
        <taxon>50 kb inversion clade</taxon>
        <taxon>NPAAA clade</taxon>
        <taxon>indigoferoid/millettioid clade</taxon>
        <taxon>Phaseoleae</taxon>
        <taxon>Canavalia</taxon>
    </lineage>
</organism>
<reference evidence="3 4" key="1">
    <citation type="submission" date="2024-01" db="EMBL/GenBank/DDBJ databases">
        <title>The genomes of 5 underutilized Papilionoideae crops provide insights into root nodulation and disease resistanc.</title>
        <authorList>
            <person name="Jiang F."/>
        </authorList>
    </citation>
    <scope>NUCLEOTIDE SEQUENCE [LARGE SCALE GENOMIC DNA]</scope>
    <source>
        <strain evidence="3">LVBAO_FW01</strain>
        <tissue evidence="3">Leaves</tissue>
    </source>
</reference>